<dbReference type="Proteomes" id="UP000488506">
    <property type="component" value="Unassembled WGS sequence"/>
</dbReference>
<comment type="caution">
    <text evidence="1">The sequence shown here is derived from an EMBL/GenBank/DDBJ whole genome shotgun (WGS) entry which is preliminary data.</text>
</comment>
<proteinExistence type="predicted"/>
<gene>
    <name evidence="1" type="ORF">FD145_1387</name>
</gene>
<protein>
    <recommendedName>
        <fullName evidence="3">PIN domain-containing protein</fullName>
    </recommendedName>
</protein>
<organism evidence="1 2">
    <name type="scientific">Candidatus Saganbacteria bacterium</name>
    <dbReference type="NCBI Taxonomy" id="2575572"/>
    <lineage>
        <taxon>Bacteria</taxon>
        <taxon>Bacillati</taxon>
        <taxon>Saganbacteria</taxon>
    </lineage>
</organism>
<dbReference type="EMBL" id="WPAF01000031">
    <property type="protein sequence ID" value="KAF0133242.1"/>
    <property type="molecule type" value="Genomic_DNA"/>
</dbReference>
<reference evidence="1 2" key="1">
    <citation type="submission" date="2019-12" db="EMBL/GenBank/DDBJ databases">
        <authorList>
            <person name="Wolfe R."/>
            <person name="Danczak R."/>
            <person name="Wilkins M."/>
        </authorList>
    </citation>
    <scope>NUCLEOTIDE SEQUENCE [LARGE SCALE GENOMIC DNA]</scope>
    <source>
        <strain evidence="1">X2_MaxBin.013</strain>
    </source>
</reference>
<name>A0A833L007_UNCSA</name>
<accession>A0A833L007</accession>
<evidence type="ECO:0000313" key="1">
    <source>
        <dbReference type="EMBL" id="KAF0133242.1"/>
    </source>
</evidence>
<sequence length="201" mass="23321">MPAKRIGFPCAKITSDKLCFDTSFVVEVYYSPKDPAQATSRKTNCDAFLDQLIKEGKPCHITFSVYGEMIDKIIEDVIAENIYSHIGLRNYRSIWRDYYKANKKKIPGLDNRLNDSIEKFHKWLGDHKIYILPFSHDPTLSIMPQKNLTYTSEIAEYCKKYKILSDDARIIIEARHKGIDNFVSLDWDFLGVDGIIVYTHK</sequence>
<dbReference type="AlphaFoldDB" id="A0A833L007"/>
<evidence type="ECO:0000313" key="2">
    <source>
        <dbReference type="Proteomes" id="UP000488506"/>
    </source>
</evidence>
<evidence type="ECO:0008006" key="3">
    <source>
        <dbReference type="Google" id="ProtNLM"/>
    </source>
</evidence>